<comment type="subcellular location">
    <subcellularLocation>
        <location evidence="1">Cell inner membrane</location>
        <topology evidence="1">Multi-pass membrane protein</topology>
    </subcellularLocation>
    <subcellularLocation>
        <location evidence="10">Cell membrane</location>
        <topology evidence="10">Lipid-anchor</topology>
    </subcellularLocation>
</comment>
<sequence length="1524" mass="168140">MKPGFFIDRPVFSTVISVLIVIVGIIGLVSLPVDQYPQITPPVVRVSASYPGASALTVSQAVATPIEQELNGTPGMIYMQSSCSNSGNLNITVTFDVSTNPDLAAVEIQNRVKLAESRLPAEVIQNGISVEKQAPSQLMTLTLMSDDPKFDEIYLSNFATINVLDVIRRVPGVGRVSNVGSRYYGMQIWVYPDRLANMGLTVQDLQKALKDQNRESAAGELGKQPIIDVDVTLPITAQGRLSTVEEFENIVVRANSDGSIVRMRDVARVSLEASSYSTESGINGKNAAILSIYMLPGANALAVAEEVKSAMKEISKNFPEGMEYNFPFDMTEYISQSIHEVYKTLFEALFLVVLVVFLSLQNWRAALIPTIAVPISLIGTFGFMLVCGFSLNMLTLLGLILAIGIVVDDAIVVVENVERIMEEEHLSPREATHKAMRELTGALIATSMVLAAVFVPVSFLGGITGQLYRQFSITIAVSVILSTVVALTLSPAMCALILRPNHGRKNIVFRWINYWLLVGNKRYTRILRVVMACPRRVLAGFGMVLVAIFVLNKVLPTSFIPEEDQGYFLVELEMPEGATLERTRTVTNRAIDFLMSQPAVAYVQNVTGSSSRVGTNQSRATLTVILKPWEERKKGGMMVQDVMEAAREEFYYYPEIKAYVTRPPVIPGLGESGGLEMQLEARGDANWDNLVSATDTFLYYAGLAPELASVSSALQSEIPQLYFDVNRDRAELLGIPLSDIFATMKAYLGSVYVNDFNMFNRIYRVYIQAEAPYRATRDNIGLFFVRAKNGSMVPLTALGTTQYTTGPGTIKRFNMFSTASINAVAAHGYSTGEAMAAMERIAQEHLPDNIRIEWSGLSYQEKQAGGQTGFILALVFLFVFLFLAAQYESWIVPIAVLLSLPVAALGAYLGIWATGLENDVYFQIGLVTLIGLAAKNAILIVEFAKVQVDQGVDAVRAAIHAAQMRFRPILMTSLAFVLGMLPMVLASGPGSASRHSIGTGVFFGMIVAITVGIILVPFFFVFVNNLRHKINVKEQLERTIDKFPLDKLPLDKLKEKKDQLGRFLNKRTTPILLVPIFLLSFSSCKLGQKYTRPDLNLPESIDPDATATADSLSAADIAWESLYTDTVLQGLIHKALENNKDMRIAAARIKEMMAEKRISFAEMFPDVRLRIYGESERSNYGGDNFDPGVELGAKVGITWELDLWGKLRWANDAGIAAYLQSVEGRRALQMSLVAEVAAAYYELCALDQELEIVRRTLAARREGVRLAKLRFDGGLTSETAYSQAQVELARTETLLPSLEHDIRQKESDLSFLLGDYSGSIPRGLPLQAQHLPDSLPIGLPSTLLERRPDIRQAEQSLRQVNAEVGIAYTSLFPNLTFSVAGGFENDELGNFLKSPYWYPIGSLVQPLFAMGKNKARLKAARARYEQEVYSYQKTVLEAFKEVNDAIVTIRKAKEVRQSYEKLLAAADTYLNLAQLQYINGVTSYMDVLDAQRGLLEAQLNLNSAMLDELRSSVNLYKALGGGYQ</sequence>
<evidence type="ECO:0000256" key="10">
    <source>
        <dbReference type="RuleBase" id="RU362097"/>
    </source>
</evidence>
<evidence type="ECO:0000256" key="5">
    <source>
        <dbReference type="ARBA" id="ARBA00022475"/>
    </source>
</evidence>
<evidence type="ECO:0000256" key="2">
    <source>
        <dbReference type="ARBA" id="ARBA00007613"/>
    </source>
</evidence>
<feature type="transmembrane region" description="Helical" evidence="11">
    <location>
        <begin position="969"/>
        <end position="988"/>
    </location>
</feature>
<feature type="transmembrane region" description="Helical" evidence="11">
    <location>
        <begin position="537"/>
        <end position="555"/>
    </location>
</feature>
<evidence type="ECO:0000256" key="9">
    <source>
        <dbReference type="ARBA" id="ARBA00023136"/>
    </source>
</evidence>
<organism evidence="13 14">
    <name type="scientific">Candidatus Parabacteroides intestinigallinarum</name>
    <dbReference type="NCBI Taxonomy" id="2838722"/>
    <lineage>
        <taxon>Bacteria</taxon>
        <taxon>Pseudomonadati</taxon>
        <taxon>Bacteroidota</taxon>
        <taxon>Bacteroidia</taxon>
        <taxon>Bacteroidales</taxon>
        <taxon>Tannerellaceae</taxon>
        <taxon>Parabacteroides</taxon>
    </lineage>
</organism>
<evidence type="ECO:0000313" key="13">
    <source>
        <dbReference type="EMBL" id="HIX85435.1"/>
    </source>
</evidence>
<dbReference type="PANTHER" id="PTHR32063">
    <property type="match status" value="1"/>
</dbReference>
<dbReference type="SUPFAM" id="SSF82714">
    <property type="entry name" value="Multidrug efflux transporter AcrB TolC docking domain, DN and DC subdomains"/>
    <property type="match status" value="2"/>
</dbReference>
<proteinExistence type="inferred from homology"/>
<dbReference type="NCBIfam" id="TIGR00915">
    <property type="entry name" value="2A0602"/>
    <property type="match status" value="1"/>
</dbReference>
<feature type="transmembrane region" description="Helical" evidence="11">
    <location>
        <begin position="341"/>
        <end position="360"/>
    </location>
</feature>
<name>A0A9D2BP93_9BACT</name>
<feature type="transmembrane region" description="Helical" evidence="11">
    <location>
        <begin position="890"/>
        <end position="914"/>
    </location>
</feature>
<gene>
    <name evidence="13" type="ORF">H9848_02340</name>
</gene>
<protein>
    <submittedName>
        <fullName evidence="13">Multidrug efflux RND transporter permease subunit</fullName>
    </submittedName>
</protein>
<accession>A0A9D2BP93</accession>
<dbReference type="Gene3D" id="1.20.1640.10">
    <property type="entry name" value="Multidrug efflux transporter AcrB transmembrane domain"/>
    <property type="match status" value="2"/>
</dbReference>
<dbReference type="Gene3D" id="3.30.70.1430">
    <property type="entry name" value="Multidrug efflux transporter AcrB pore domain"/>
    <property type="match status" value="2"/>
</dbReference>
<dbReference type="SUPFAM" id="SSF82693">
    <property type="entry name" value="Multidrug efflux transporter AcrB pore domain, PN1, PN2, PC1 and PC2 subdomains"/>
    <property type="match status" value="4"/>
</dbReference>
<dbReference type="Gene3D" id="3.30.70.1320">
    <property type="entry name" value="Multidrug efflux transporter AcrB pore domain like"/>
    <property type="match status" value="1"/>
</dbReference>
<dbReference type="PANTHER" id="PTHR32063:SF13">
    <property type="entry name" value="MULTIDRUG EFFLUX PUMP SUBUNIT ACRB-RELATED"/>
    <property type="match status" value="1"/>
</dbReference>
<dbReference type="InterPro" id="IPR004764">
    <property type="entry name" value="MdtF-like"/>
</dbReference>
<dbReference type="Gene3D" id="1.20.1600.10">
    <property type="entry name" value="Outer membrane efflux proteins (OEP)"/>
    <property type="match status" value="1"/>
</dbReference>
<dbReference type="InterPro" id="IPR010131">
    <property type="entry name" value="MdtP/NodT-like"/>
</dbReference>
<dbReference type="FunFam" id="3.30.70.1430:FF:000001">
    <property type="entry name" value="Efflux pump membrane transporter"/>
    <property type="match status" value="1"/>
</dbReference>
<dbReference type="GO" id="GO:0015562">
    <property type="term" value="F:efflux transmembrane transporter activity"/>
    <property type="evidence" value="ECO:0007669"/>
    <property type="project" value="InterPro"/>
</dbReference>
<keyword evidence="8 11" id="KW-1133">Transmembrane helix</keyword>
<keyword evidence="6" id="KW-0997">Cell inner membrane</keyword>
<evidence type="ECO:0000256" key="3">
    <source>
        <dbReference type="ARBA" id="ARBA00010942"/>
    </source>
</evidence>
<feature type="transmembrane region" description="Helical" evidence="11">
    <location>
        <begin position="471"/>
        <end position="498"/>
    </location>
</feature>
<reference evidence="13" key="2">
    <citation type="submission" date="2021-04" db="EMBL/GenBank/DDBJ databases">
        <authorList>
            <person name="Gilroy R."/>
        </authorList>
    </citation>
    <scope>NUCLEOTIDE SEQUENCE</scope>
    <source>
        <strain evidence="13">ChiHecec2B26-12326</strain>
    </source>
</reference>
<feature type="transmembrane region" description="Helical" evidence="11">
    <location>
        <begin position="1000"/>
        <end position="1023"/>
    </location>
</feature>
<dbReference type="InterPro" id="IPR001036">
    <property type="entry name" value="Acrflvin-R"/>
</dbReference>
<dbReference type="GO" id="GO:0005886">
    <property type="term" value="C:plasma membrane"/>
    <property type="evidence" value="ECO:0007669"/>
    <property type="project" value="UniProtKB-SubCell"/>
</dbReference>
<dbReference type="FunFam" id="1.20.1640.10:FF:000001">
    <property type="entry name" value="Efflux pump membrane transporter"/>
    <property type="match status" value="1"/>
</dbReference>
<dbReference type="GO" id="GO:0009636">
    <property type="term" value="P:response to toxic substance"/>
    <property type="evidence" value="ECO:0007669"/>
    <property type="project" value="UniProtKB-ARBA"/>
</dbReference>
<dbReference type="NCBIfam" id="TIGR01845">
    <property type="entry name" value="outer_NodT"/>
    <property type="match status" value="1"/>
</dbReference>
<comment type="caution">
    <text evidence="13">The sequence shown here is derived from an EMBL/GenBank/DDBJ whole genome shotgun (WGS) entry which is preliminary data.</text>
</comment>
<dbReference type="InterPro" id="IPR003423">
    <property type="entry name" value="OMP_efflux"/>
</dbReference>
<evidence type="ECO:0000256" key="6">
    <source>
        <dbReference type="ARBA" id="ARBA00022519"/>
    </source>
</evidence>
<keyword evidence="7 10" id="KW-0812">Transmembrane</keyword>
<dbReference type="Gene3D" id="3.30.2090.10">
    <property type="entry name" value="Multidrug efflux transporter AcrB TolC docking domain, DN and DC subdomains"/>
    <property type="match status" value="2"/>
</dbReference>
<evidence type="ECO:0000256" key="1">
    <source>
        <dbReference type="ARBA" id="ARBA00004429"/>
    </source>
</evidence>
<dbReference type="InterPro" id="IPR027463">
    <property type="entry name" value="AcrB_DN_DC_subdom"/>
</dbReference>
<keyword evidence="10" id="KW-0564">Palmitate</keyword>
<feature type="domain" description="SSD" evidence="12">
    <location>
        <begin position="366"/>
        <end position="496"/>
    </location>
</feature>
<evidence type="ECO:0000256" key="4">
    <source>
        <dbReference type="ARBA" id="ARBA00022448"/>
    </source>
</evidence>
<reference evidence="13" key="1">
    <citation type="journal article" date="2021" name="PeerJ">
        <title>Extensive microbial diversity within the chicken gut microbiome revealed by metagenomics and culture.</title>
        <authorList>
            <person name="Gilroy R."/>
            <person name="Ravi A."/>
            <person name="Getino M."/>
            <person name="Pursley I."/>
            <person name="Horton D.L."/>
            <person name="Alikhan N.F."/>
            <person name="Baker D."/>
            <person name="Gharbi K."/>
            <person name="Hall N."/>
            <person name="Watson M."/>
            <person name="Adriaenssens E.M."/>
            <person name="Foster-Nyarko E."/>
            <person name="Jarju S."/>
            <person name="Secka A."/>
            <person name="Antonio M."/>
            <person name="Oren A."/>
            <person name="Chaudhuri R.R."/>
            <person name="La Ragione R."/>
            <person name="Hildebrand F."/>
            <person name="Pallen M.J."/>
        </authorList>
    </citation>
    <scope>NUCLEOTIDE SEQUENCE</scope>
    <source>
        <strain evidence="13">ChiHecec2B26-12326</strain>
    </source>
</reference>
<feature type="transmembrane region" description="Helical" evidence="11">
    <location>
        <begin position="864"/>
        <end position="883"/>
    </location>
</feature>
<keyword evidence="10" id="KW-0449">Lipoprotein</keyword>
<evidence type="ECO:0000256" key="11">
    <source>
        <dbReference type="SAM" id="Phobius"/>
    </source>
</evidence>
<keyword evidence="5" id="KW-1003">Cell membrane</keyword>
<dbReference type="SUPFAM" id="SSF82866">
    <property type="entry name" value="Multidrug efflux transporter AcrB transmembrane domain"/>
    <property type="match status" value="2"/>
</dbReference>
<feature type="transmembrane region" description="Helical" evidence="11">
    <location>
        <begin position="439"/>
        <end position="459"/>
    </location>
</feature>
<keyword evidence="10" id="KW-1134">Transmembrane beta strand</keyword>
<dbReference type="PRINTS" id="PR00702">
    <property type="entry name" value="ACRIFLAVINRP"/>
</dbReference>
<evidence type="ECO:0000256" key="7">
    <source>
        <dbReference type="ARBA" id="ARBA00022692"/>
    </source>
</evidence>
<dbReference type="PROSITE" id="PS50156">
    <property type="entry name" value="SSD"/>
    <property type="match status" value="1"/>
</dbReference>
<comment type="similarity">
    <text evidence="3">Belongs to the resistance-nodulation-cell division (RND) (TC 2.A.6) family.</text>
</comment>
<comment type="similarity">
    <text evidence="2 10">Belongs to the outer membrane factor (OMF) (TC 1.B.17) family.</text>
</comment>
<dbReference type="Pfam" id="PF00873">
    <property type="entry name" value="ACR_tran"/>
    <property type="match status" value="1"/>
</dbReference>
<dbReference type="GO" id="GO:0042910">
    <property type="term" value="F:xenobiotic transmembrane transporter activity"/>
    <property type="evidence" value="ECO:0007669"/>
    <property type="project" value="TreeGrafter"/>
</dbReference>
<dbReference type="EMBL" id="DXEN01000013">
    <property type="protein sequence ID" value="HIX85435.1"/>
    <property type="molecule type" value="Genomic_DNA"/>
</dbReference>
<evidence type="ECO:0000256" key="8">
    <source>
        <dbReference type="ARBA" id="ARBA00022989"/>
    </source>
</evidence>
<feature type="transmembrane region" description="Helical" evidence="11">
    <location>
        <begin position="1064"/>
        <end position="1082"/>
    </location>
</feature>
<evidence type="ECO:0000313" key="14">
    <source>
        <dbReference type="Proteomes" id="UP000823847"/>
    </source>
</evidence>
<dbReference type="Gene3D" id="3.30.70.1440">
    <property type="entry name" value="Multidrug efflux transporter AcrB pore domain"/>
    <property type="match status" value="1"/>
</dbReference>
<dbReference type="Pfam" id="PF02321">
    <property type="entry name" value="OEP"/>
    <property type="match status" value="2"/>
</dbReference>
<dbReference type="Gene3D" id="2.20.200.10">
    <property type="entry name" value="Outer membrane efflux proteins (OEP)"/>
    <property type="match status" value="1"/>
</dbReference>
<evidence type="ECO:0000259" key="12">
    <source>
        <dbReference type="PROSITE" id="PS50156"/>
    </source>
</evidence>
<keyword evidence="4" id="KW-0813">Transport</keyword>
<dbReference type="SUPFAM" id="SSF56954">
    <property type="entry name" value="Outer membrane efflux proteins (OEP)"/>
    <property type="match status" value="1"/>
</dbReference>
<dbReference type="Proteomes" id="UP000823847">
    <property type="component" value="Unassembled WGS sequence"/>
</dbReference>
<dbReference type="NCBIfam" id="NF000282">
    <property type="entry name" value="RND_permease_1"/>
    <property type="match status" value="1"/>
</dbReference>
<keyword evidence="9 10" id="KW-0472">Membrane</keyword>
<feature type="transmembrane region" description="Helical" evidence="11">
    <location>
        <begin position="920"/>
        <end position="941"/>
    </location>
</feature>
<feature type="transmembrane region" description="Helical" evidence="11">
    <location>
        <begin position="12"/>
        <end position="33"/>
    </location>
</feature>
<dbReference type="InterPro" id="IPR000731">
    <property type="entry name" value="SSD"/>
</dbReference>